<sequence>MTQNASEMNKFIQSRIDRDVRQLKQKFRNTADRIKGLRVKRNITGIRQILSEEAREIKNLSEISTIQTKKSSHKKLSRPKTIESVYLRTSWMFKVPHKNHLRSNGARSPNENKIRMNFKSLKPKKRITGINTYQKVTQEPIKLLQSFKLTGKKKKIKKCFKKPTIDGLAFSLTQENYSGLHTSKMPLNLSIFKNAVNKTGSYEFDQSSHKPKIDPEETIQSFTYASAKPKYRPKSYFKKRRSLEKKLKVMKNKWPREMKIPKNFITFYPSLYLE</sequence>
<dbReference type="Proteomes" id="UP001295684">
    <property type="component" value="Unassembled WGS sequence"/>
</dbReference>
<accession>A0AAD2CX09</accession>
<organism evidence="1 2">
    <name type="scientific">Euplotes crassus</name>
    <dbReference type="NCBI Taxonomy" id="5936"/>
    <lineage>
        <taxon>Eukaryota</taxon>
        <taxon>Sar</taxon>
        <taxon>Alveolata</taxon>
        <taxon>Ciliophora</taxon>
        <taxon>Intramacronucleata</taxon>
        <taxon>Spirotrichea</taxon>
        <taxon>Hypotrichia</taxon>
        <taxon>Euplotida</taxon>
        <taxon>Euplotidae</taxon>
        <taxon>Moneuplotes</taxon>
    </lineage>
</organism>
<evidence type="ECO:0000313" key="1">
    <source>
        <dbReference type="EMBL" id="CAI2373162.1"/>
    </source>
</evidence>
<name>A0AAD2CX09_EUPCR</name>
<gene>
    <name evidence="1" type="ORF">ECRASSUSDP1_LOCUS14502</name>
</gene>
<reference evidence="1" key="1">
    <citation type="submission" date="2023-07" db="EMBL/GenBank/DDBJ databases">
        <authorList>
            <consortium name="AG Swart"/>
            <person name="Singh M."/>
            <person name="Singh A."/>
            <person name="Seah K."/>
            <person name="Emmerich C."/>
        </authorList>
    </citation>
    <scope>NUCLEOTIDE SEQUENCE</scope>
    <source>
        <strain evidence="1">DP1</strain>
    </source>
</reference>
<dbReference type="AlphaFoldDB" id="A0AAD2CX09"/>
<keyword evidence="2" id="KW-1185">Reference proteome</keyword>
<dbReference type="EMBL" id="CAMPGE010014494">
    <property type="protein sequence ID" value="CAI2373162.1"/>
    <property type="molecule type" value="Genomic_DNA"/>
</dbReference>
<comment type="caution">
    <text evidence="1">The sequence shown here is derived from an EMBL/GenBank/DDBJ whole genome shotgun (WGS) entry which is preliminary data.</text>
</comment>
<protein>
    <submittedName>
        <fullName evidence="1">Uncharacterized protein</fullName>
    </submittedName>
</protein>
<evidence type="ECO:0000313" key="2">
    <source>
        <dbReference type="Proteomes" id="UP001295684"/>
    </source>
</evidence>
<proteinExistence type="predicted"/>